<protein>
    <recommendedName>
        <fullName evidence="4">DUF3185 family protein</fullName>
    </recommendedName>
</protein>
<evidence type="ECO:0000313" key="2">
    <source>
        <dbReference type="EMBL" id="MFD2637880.1"/>
    </source>
</evidence>
<proteinExistence type="predicted"/>
<evidence type="ECO:0008006" key="4">
    <source>
        <dbReference type="Google" id="ProtNLM"/>
    </source>
</evidence>
<gene>
    <name evidence="2" type="ORF">ACFSW4_03185</name>
</gene>
<keyword evidence="1" id="KW-0812">Transmembrane</keyword>
<dbReference type="EMBL" id="JBHUMZ010000011">
    <property type="protein sequence ID" value="MFD2637880.1"/>
    <property type="molecule type" value="Genomic_DNA"/>
</dbReference>
<name>A0ABW5Q7I2_9BACI</name>
<organism evidence="2 3">
    <name type="scientific">Piscibacillus salipiscarius</name>
    <dbReference type="NCBI Taxonomy" id="299480"/>
    <lineage>
        <taxon>Bacteria</taxon>
        <taxon>Bacillati</taxon>
        <taxon>Bacillota</taxon>
        <taxon>Bacilli</taxon>
        <taxon>Bacillales</taxon>
        <taxon>Bacillaceae</taxon>
        <taxon>Piscibacillus</taxon>
    </lineage>
</organism>
<feature type="transmembrane region" description="Helical" evidence="1">
    <location>
        <begin position="7"/>
        <end position="25"/>
    </location>
</feature>
<sequence length="75" mass="8288">MKVAAKSSLVVGILAIILGIGLLLVDFPETNGLQDALNYILFESSARVLWIIGLIGLVIGYLLNKKVKKRNRIFY</sequence>
<evidence type="ECO:0000256" key="1">
    <source>
        <dbReference type="SAM" id="Phobius"/>
    </source>
</evidence>
<dbReference type="Proteomes" id="UP001597452">
    <property type="component" value="Unassembled WGS sequence"/>
</dbReference>
<accession>A0ABW5Q7I2</accession>
<reference evidence="3" key="1">
    <citation type="journal article" date="2019" name="Int. J. Syst. Evol. Microbiol.">
        <title>The Global Catalogue of Microorganisms (GCM) 10K type strain sequencing project: providing services to taxonomists for standard genome sequencing and annotation.</title>
        <authorList>
            <consortium name="The Broad Institute Genomics Platform"/>
            <consortium name="The Broad Institute Genome Sequencing Center for Infectious Disease"/>
            <person name="Wu L."/>
            <person name="Ma J."/>
        </authorList>
    </citation>
    <scope>NUCLEOTIDE SEQUENCE [LARGE SCALE GENOMIC DNA]</scope>
    <source>
        <strain evidence="3">TISTR 1571</strain>
    </source>
</reference>
<evidence type="ECO:0000313" key="3">
    <source>
        <dbReference type="Proteomes" id="UP001597452"/>
    </source>
</evidence>
<comment type="caution">
    <text evidence="2">The sequence shown here is derived from an EMBL/GenBank/DDBJ whole genome shotgun (WGS) entry which is preliminary data.</text>
</comment>
<keyword evidence="1" id="KW-0472">Membrane</keyword>
<dbReference type="RefSeq" id="WP_377327402.1">
    <property type="nucleotide sequence ID" value="NZ_JBHUMZ010000011.1"/>
</dbReference>
<keyword evidence="3" id="KW-1185">Reference proteome</keyword>
<feature type="transmembrane region" description="Helical" evidence="1">
    <location>
        <begin position="45"/>
        <end position="63"/>
    </location>
</feature>
<keyword evidence="1" id="KW-1133">Transmembrane helix</keyword>